<keyword evidence="2" id="KW-1185">Reference proteome</keyword>
<sequence>MSIYTIENQSVLVQISEQASEIHHFQSKETGLEYMWQGDPKYWSGRNPTLFPMVGKSWSGVLTIQKKPYTMGNHGFARNSLFHCVHHDEKRIVMVLEDSEETWKQYPYHFRLMIEYTLTGKKLEINYTIENKNKGTMPFHFGLHPAFNCPLQEGENQQEYRIELECPEKIHGNLSSHITLDPLELRKTIILENPKSTWSKLTNGKHFVKVGHEGYPWIAYWSKEAPFVCIEPWYSHTDFTEIHLDYEEREGCIKLEENSVWHCSYSIEID</sequence>
<dbReference type="PANTHER" id="PTHR11122">
    <property type="entry name" value="APOSPORY-ASSOCIATED PROTEIN C-RELATED"/>
    <property type="match status" value="1"/>
</dbReference>
<protein>
    <submittedName>
        <fullName evidence="1">Aldose 1-epimerase</fullName>
    </submittedName>
</protein>
<name>D2MNV4_9FIRM</name>
<reference evidence="2" key="1">
    <citation type="submission" date="2009-12" db="EMBL/GenBank/DDBJ databases">
        <title>Sequence of Clostridiales genomosp. BVAB3 str. UPII9-5.</title>
        <authorList>
            <person name="Madupu R."/>
            <person name="Durkin A.S."/>
            <person name="Torralba M."/>
            <person name="Methe B."/>
            <person name="Sutton G.G."/>
            <person name="Strausberg R.L."/>
            <person name="Nelson K.E."/>
        </authorList>
    </citation>
    <scope>NUCLEOTIDE SEQUENCE [LARGE SCALE GENOMIC DNA]</scope>
    <source>
        <strain evidence="2">W1219</strain>
    </source>
</reference>
<dbReference type="GO" id="GO:0030246">
    <property type="term" value="F:carbohydrate binding"/>
    <property type="evidence" value="ECO:0007669"/>
    <property type="project" value="InterPro"/>
</dbReference>
<dbReference type="RefSeq" id="WP_006627055.1">
    <property type="nucleotide sequence ID" value="NZ_ADFR01000007.1"/>
</dbReference>
<dbReference type="eggNOG" id="COG2017">
    <property type="taxonomic scope" value="Bacteria"/>
</dbReference>
<evidence type="ECO:0000313" key="1">
    <source>
        <dbReference type="EMBL" id="EFC05723.1"/>
    </source>
</evidence>
<dbReference type="GO" id="GO:0016853">
    <property type="term" value="F:isomerase activity"/>
    <property type="evidence" value="ECO:0007669"/>
    <property type="project" value="InterPro"/>
</dbReference>
<dbReference type="AlphaFoldDB" id="D2MNV4"/>
<organism evidence="1 2">
    <name type="scientific">Bulleidia extructa W1219</name>
    <dbReference type="NCBI Taxonomy" id="679192"/>
    <lineage>
        <taxon>Bacteria</taxon>
        <taxon>Bacillati</taxon>
        <taxon>Bacillota</taxon>
        <taxon>Erysipelotrichia</taxon>
        <taxon>Erysipelotrichales</taxon>
        <taxon>Erysipelotrichaceae</taxon>
        <taxon>Bulleidia</taxon>
    </lineage>
</organism>
<dbReference type="CDD" id="cd09024">
    <property type="entry name" value="Aldose_epim_lacX"/>
    <property type="match status" value="1"/>
</dbReference>
<comment type="caution">
    <text evidence="1">The sequence shown here is derived from an EMBL/GenBank/DDBJ whole genome shotgun (WGS) entry which is preliminary data.</text>
</comment>
<dbReference type="InterPro" id="IPR011013">
    <property type="entry name" value="Gal_mutarotase_sf_dom"/>
</dbReference>
<accession>D2MNV4</accession>
<evidence type="ECO:0000313" key="2">
    <source>
        <dbReference type="Proteomes" id="UP000005017"/>
    </source>
</evidence>
<dbReference type="OrthoDB" id="9795355at2"/>
<dbReference type="EMBL" id="ADFR01000007">
    <property type="protein sequence ID" value="EFC05723.1"/>
    <property type="molecule type" value="Genomic_DNA"/>
</dbReference>
<dbReference type="STRING" id="679192.HMPREF9013_0646"/>
<dbReference type="PANTHER" id="PTHR11122:SF13">
    <property type="entry name" value="GLUCOSE-6-PHOSPHATE 1-EPIMERASE"/>
    <property type="match status" value="1"/>
</dbReference>
<dbReference type="Pfam" id="PF01263">
    <property type="entry name" value="Aldose_epim"/>
    <property type="match status" value="1"/>
</dbReference>
<dbReference type="Gene3D" id="2.70.98.10">
    <property type="match status" value="1"/>
</dbReference>
<gene>
    <name evidence="1" type="ORF">HMPREF9013_0646</name>
</gene>
<dbReference type="InterPro" id="IPR014718">
    <property type="entry name" value="GH-type_carb-bd"/>
</dbReference>
<dbReference type="InterPro" id="IPR037481">
    <property type="entry name" value="LacX"/>
</dbReference>
<proteinExistence type="predicted"/>
<dbReference type="GO" id="GO:0005975">
    <property type="term" value="P:carbohydrate metabolic process"/>
    <property type="evidence" value="ECO:0007669"/>
    <property type="project" value="InterPro"/>
</dbReference>
<dbReference type="Proteomes" id="UP000005017">
    <property type="component" value="Unassembled WGS sequence"/>
</dbReference>
<dbReference type="SUPFAM" id="SSF74650">
    <property type="entry name" value="Galactose mutarotase-like"/>
    <property type="match status" value="1"/>
</dbReference>
<dbReference type="InterPro" id="IPR008183">
    <property type="entry name" value="Aldose_1/G6P_1-epimerase"/>
</dbReference>